<name>A0A075I3E0_9EURY</name>
<proteinExistence type="predicted"/>
<dbReference type="EMBL" id="KF901188">
    <property type="protein sequence ID" value="AIF21337.1"/>
    <property type="molecule type" value="Genomic_DNA"/>
</dbReference>
<protein>
    <submittedName>
        <fullName evidence="1">Uncharacterized protein</fullName>
    </submittedName>
</protein>
<evidence type="ECO:0000313" key="1">
    <source>
        <dbReference type="EMBL" id="AIF21337.1"/>
    </source>
</evidence>
<organism evidence="1">
    <name type="scientific">uncultured marine group II/III euryarchaeote SAT1000_02_F02</name>
    <dbReference type="NCBI Taxonomy" id="1456550"/>
    <lineage>
        <taxon>Archaea</taxon>
        <taxon>Methanobacteriati</taxon>
        <taxon>Methanobacteriota</taxon>
        <taxon>environmental samples</taxon>
    </lineage>
</organism>
<sequence length="119" mass="12137">MTASSPCGITAGTIPIQASLGSSGAVKEKSIFSPLLNDDRGRVILIPADFGSATSLAVGSLDPPATEMVILPTPTHLLVPVGSEPSPLGRDQPPLYQSLLPSCSLSSRLHEGAPPLLAL</sequence>
<reference evidence="1" key="1">
    <citation type="journal article" date="2014" name="Genome Biol. Evol.">
        <title>Pangenome evidence for extensive interdomain horizontal transfer affecting lineage core and shell genes in uncultured planktonic thaumarchaeota and euryarchaeota.</title>
        <authorList>
            <person name="Deschamps P."/>
            <person name="Zivanovic Y."/>
            <person name="Moreira D."/>
            <person name="Rodriguez-Valera F."/>
            <person name="Lopez-Garcia P."/>
        </authorList>
    </citation>
    <scope>NUCLEOTIDE SEQUENCE</scope>
</reference>
<accession>A0A075I3E0</accession>
<dbReference type="AlphaFoldDB" id="A0A075I3E0"/>